<feature type="region of interest" description="Disordered" evidence="1">
    <location>
        <begin position="67"/>
        <end position="90"/>
    </location>
</feature>
<dbReference type="EMBL" id="PYDT01000010">
    <property type="protein sequence ID" value="THU46484.1"/>
    <property type="molecule type" value="Genomic_DNA"/>
</dbReference>
<dbReference type="Proteomes" id="UP000317650">
    <property type="component" value="Chromosome 9"/>
</dbReference>
<protein>
    <submittedName>
        <fullName evidence="2">Uncharacterized protein</fullName>
    </submittedName>
</protein>
<feature type="compositionally biased region" description="Basic and acidic residues" evidence="1">
    <location>
        <begin position="80"/>
        <end position="89"/>
    </location>
</feature>
<dbReference type="AlphaFoldDB" id="A0A4S8IFJ5"/>
<reference evidence="2 3" key="1">
    <citation type="journal article" date="2019" name="Nat. Plants">
        <title>Genome sequencing of Musa balbisiana reveals subgenome evolution and function divergence in polyploid bananas.</title>
        <authorList>
            <person name="Yao X."/>
        </authorList>
    </citation>
    <scope>NUCLEOTIDE SEQUENCE [LARGE SCALE GENOMIC DNA]</scope>
    <source>
        <strain evidence="3">cv. DH-PKW</strain>
        <tissue evidence="2">Leaves</tissue>
    </source>
</reference>
<evidence type="ECO:0000256" key="1">
    <source>
        <dbReference type="SAM" id="MobiDB-lite"/>
    </source>
</evidence>
<evidence type="ECO:0000313" key="3">
    <source>
        <dbReference type="Proteomes" id="UP000317650"/>
    </source>
</evidence>
<gene>
    <name evidence="2" type="ORF">C4D60_Mb09t05440</name>
</gene>
<keyword evidence="3" id="KW-1185">Reference proteome</keyword>
<evidence type="ECO:0000313" key="2">
    <source>
        <dbReference type="EMBL" id="THU46484.1"/>
    </source>
</evidence>
<organism evidence="2 3">
    <name type="scientific">Musa balbisiana</name>
    <name type="common">Banana</name>
    <dbReference type="NCBI Taxonomy" id="52838"/>
    <lineage>
        <taxon>Eukaryota</taxon>
        <taxon>Viridiplantae</taxon>
        <taxon>Streptophyta</taxon>
        <taxon>Embryophyta</taxon>
        <taxon>Tracheophyta</taxon>
        <taxon>Spermatophyta</taxon>
        <taxon>Magnoliopsida</taxon>
        <taxon>Liliopsida</taxon>
        <taxon>Zingiberales</taxon>
        <taxon>Musaceae</taxon>
        <taxon>Musa</taxon>
    </lineage>
</organism>
<proteinExistence type="predicted"/>
<name>A0A4S8IFJ5_MUSBA</name>
<accession>A0A4S8IFJ5</accession>
<sequence>MWPTSRVVLPVPCPARAQLGCLVHSAGTLAPYGDGTHTRASTPFRHGGGKKAVPCLGPDSRAALLFPKTVGDGPSGKSPESAKRSKPREPFATFMTAKAYDPVEGRKRKREQFSLVDYSRAFAGIDSRWSWRLGIICGYIFLPPSLRDPNTAS</sequence>
<comment type="caution">
    <text evidence="2">The sequence shown here is derived from an EMBL/GenBank/DDBJ whole genome shotgun (WGS) entry which is preliminary data.</text>
</comment>